<keyword evidence="2" id="KW-1185">Reference proteome</keyword>
<evidence type="ECO:0000313" key="1">
    <source>
        <dbReference type="EMBL" id="KAL2630478.1"/>
    </source>
</evidence>
<reference evidence="1 2" key="1">
    <citation type="submission" date="2024-09" db="EMBL/GenBank/DDBJ databases">
        <title>Chromosome-scale assembly of Riccia fluitans.</title>
        <authorList>
            <person name="Paukszto L."/>
            <person name="Sawicki J."/>
            <person name="Karawczyk K."/>
            <person name="Piernik-Szablinska J."/>
            <person name="Szczecinska M."/>
            <person name="Mazdziarz M."/>
        </authorList>
    </citation>
    <scope>NUCLEOTIDE SEQUENCE [LARGE SCALE GENOMIC DNA]</scope>
    <source>
        <strain evidence="1">Rf_01</strain>
        <tissue evidence="1">Aerial parts of the thallus</tissue>
    </source>
</reference>
<protein>
    <submittedName>
        <fullName evidence="1">Uncharacterized protein</fullName>
    </submittedName>
</protein>
<comment type="caution">
    <text evidence="1">The sequence shown here is derived from an EMBL/GenBank/DDBJ whole genome shotgun (WGS) entry which is preliminary data.</text>
</comment>
<organism evidence="1 2">
    <name type="scientific">Riccia fluitans</name>
    <dbReference type="NCBI Taxonomy" id="41844"/>
    <lineage>
        <taxon>Eukaryota</taxon>
        <taxon>Viridiplantae</taxon>
        <taxon>Streptophyta</taxon>
        <taxon>Embryophyta</taxon>
        <taxon>Marchantiophyta</taxon>
        <taxon>Marchantiopsida</taxon>
        <taxon>Marchantiidae</taxon>
        <taxon>Marchantiales</taxon>
        <taxon>Ricciaceae</taxon>
        <taxon>Riccia</taxon>
    </lineage>
</organism>
<dbReference type="AlphaFoldDB" id="A0ABD1YIF5"/>
<name>A0ABD1YIF5_9MARC</name>
<sequence length="85" mass="10120">MFQSRKSLHHINLNKYQYQLRIQKATQTNRCVPNYNPQLVLALRIQKATQTNRCLPNYNPQLVPSEVEIDEMERFPRLEHLARGD</sequence>
<dbReference type="EMBL" id="JBHFFA010000004">
    <property type="protein sequence ID" value="KAL2630478.1"/>
    <property type="molecule type" value="Genomic_DNA"/>
</dbReference>
<gene>
    <name evidence="1" type="ORF">R1flu_015164</name>
</gene>
<proteinExistence type="predicted"/>
<accession>A0ABD1YIF5</accession>
<evidence type="ECO:0000313" key="2">
    <source>
        <dbReference type="Proteomes" id="UP001605036"/>
    </source>
</evidence>
<dbReference type="Proteomes" id="UP001605036">
    <property type="component" value="Unassembled WGS sequence"/>
</dbReference>